<evidence type="ECO:0000256" key="3">
    <source>
        <dbReference type="SAM" id="SignalP"/>
    </source>
</evidence>
<dbReference type="PANTHER" id="PTHR37534">
    <property type="entry name" value="TRANSCRIPTIONAL ACTIVATOR PROTEIN UGA3"/>
    <property type="match status" value="1"/>
</dbReference>
<feature type="signal peptide" evidence="3">
    <location>
        <begin position="1"/>
        <end position="23"/>
    </location>
</feature>
<comment type="subcellular location">
    <subcellularLocation>
        <location evidence="1">Nucleus</location>
    </subcellularLocation>
</comment>
<keyword evidence="2" id="KW-0539">Nucleus</keyword>
<dbReference type="GO" id="GO:0003700">
    <property type="term" value="F:DNA-binding transcription factor activity"/>
    <property type="evidence" value="ECO:0007669"/>
    <property type="project" value="TreeGrafter"/>
</dbReference>
<dbReference type="AlphaFoldDB" id="A0A1Y1Y8K5"/>
<dbReference type="GO" id="GO:0005634">
    <property type="term" value="C:nucleus"/>
    <property type="evidence" value="ECO:0007669"/>
    <property type="project" value="UniProtKB-SubCell"/>
</dbReference>
<dbReference type="Pfam" id="PF11951">
    <property type="entry name" value="Fungal_trans_2"/>
    <property type="match status" value="1"/>
</dbReference>
<reference evidence="4 5" key="1">
    <citation type="submission" date="2016-07" db="EMBL/GenBank/DDBJ databases">
        <title>Pervasive Adenine N6-methylation of Active Genes in Fungi.</title>
        <authorList>
            <consortium name="DOE Joint Genome Institute"/>
            <person name="Mondo S.J."/>
            <person name="Dannebaum R.O."/>
            <person name="Kuo R.C."/>
            <person name="Labutti K."/>
            <person name="Haridas S."/>
            <person name="Kuo A."/>
            <person name="Salamov A."/>
            <person name="Ahrendt S.R."/>
            <person name="Lipzen A."/>
            <person name="Sullivan W."/>
            <person name="Andreopoulos W.B."/>
            <person name="Clum A."/>
            <person name="Lindquist E."/>
            <person name="Daum C."/>
            <person name="Ramamoorthy G.K."/>
            <person name="Gryganskyi A."/>
            <person name="Culley D."/>
            <person name="Magnuson J.K."/>
            <person name="James T.Y."/>
            <person name="O'Malley M.A."/>
            <person name="Stajich J.E."/>
            <person name="Spatafora J.W."/>
            <person name="Visel A."/>
            <person name="Grigoriev I.V."/>
        </authorList>
    </citation>
    <scope>NUCLEOTIDE SEQUENCE [LARGE SCALE GENOMIC DNA]</scope>
    <source>
        <strain evidence="4 5">CBS 115471</strain>
    </source>
</reference>
<accession>A0A1Y1Y8K5</accession>
<dbReference type="InterPro" id="IPR021858">
    <property type="entry name" value="Fun_TF"/>
</dbReference>
<dbReference type="GO" id="GO:0000976">
    <property type="term" value="F:transcription cis-regulatory region binding"/>
    <property type="evidence" value="ECO:0007669"/>
    <property type="project" value="TreeGrafter"/>
</dbReference>
<protein>
    <submittedName>
        <fullName evidence="4">C6 zinc finger protein</fullName>
    </submittedName>
</protein>
<name>A0A1Y1Y8K5_9PLEO</name>
<dbReference type="STRING" id="1231657.A0A1Y1Y8K5"/>
<dbReference type="PANTHER" id="PTHR37534:SF24">
    <property type="entry name" value="MISCELLANEOUS ZN(II)2CYS6 TRANSCRIPTION FACTOR (EUROFUNG)-RELATED"/>
    <property type="match status" value="1"/>
</dbReference>
<sequence length="342" mass="37900">MWHRGLTCLTAIALFGIQLPILARESPPLLYAILAIGARQLERKEKAQSSFDSLELYEGAIRLLTPPLQARDTYFIAACVVLCCLEMFSASTQDWRHHLEGCAAVFDAFRVNGFSGGVSQAVFWCYALMDVCGALISDGTERTLLEPAKWLPNKTPENLAETLFRSTGSPDMYANYAVYLCAKACELISDRSRYVKLGEENGCDFPVFQDRSAKLWEKLSNWSLYCPKELPSVYSTVSNPFPHIFFAHWAAMSSNQLYHTTSILLLAANPKLKGAGLSPTTSFIWHAKIICGISLANPHEGCLNNAIQPSWIAGRLLSHSSEQALVVKTIRHIEALTGWTAC</sequence>
<keyword evidence="3" id="KW-0732">Signal</keyword>
<dbReference type="EMBL" id="MCFA01000324">
    <property type="protein sequence ID" value="ORX93904.1"/>
    <property type="molecule type" value="Genomic_DNA"/>
</dbReference>
<evidence type="ECO:0000313" key="5">
    <source>
        <dbReference type="Proteomes" id="UP000193144"/>
    </source>
</evidence>
<dbReference type="OrthoDB" id="415590at2759"/>
<dbReference type="GO" id="GO:0045944">
    <property type="term" value="P:positive regulation of transcription by RNA polymerase II"/>
    <property type="evidence" value="ECO:0007669"/>
    <property type="project" value="TreeGrafter"/>
</dbReference>
<evidence type="ECO:0000256" key="2">
    <source>
        <dbReference type="ARBA" id="ARBA00023242"/>
    </source>
</evidence>
<proteinExistence type="predicted"/>
<comment type="caution">
    <text evidence="4">The sequence shown here is derived from an EMBL/GenBank/DDBJ whole genome shotgun (WGS) entry which is preliminary data.</text>
</comment>
<feature type="chain" id="PRO_5012824489" evidence="3">
    <location>
        <begin position="24"/>
        <end position="342"/>
    </location>
</feature>
<evidence type="ECO:0000256" key="1">
    <source>
        <dbReference type="ARBA" id="ARBA00004123"/>
    </source>
</evidence>
<evidence type="ECO:0000313" key="4">
    <source>
        <dbReference type="EMBL" id="ORX93904.1"/>
    </source>
</evidence>
<keyword evidence="5" id="KW-1185">Reference proteome</keyword>
<organism evidence="4 5">
    <name type="scientific">Clohesyomyces aquaticus</name>
    <dbReference type="NCBI Taxonomy" id="1231657"/>
    <lineage>
        <taxon>Eukaryota</taxon>
        <taxon>Fungi</taxon>
        <taxon>Dikarya</taxon>
        <taxon>Ascomycota</taxon>
        <taxon>Pezizomycotina</taxon>
        <taxon>Dothideomycetes</taxon>
        <taxon>Pleosporomycetidae</taxon>
        <taxon>Pleosporales</taxon>
        <taxon>Lindgomycetaceae</taxon>
        <taxon>Clohesyomyces</taxon>
    </lineage>
</organism>
<dbReference type="Proteomes" id="UP000193144">
    <property type="component" value="Unassembled WGS sequence"/>
</dbReference>
<gene>
    <name evidence="4" type="ORF">BCR34DRAFT_230389</name>
</gene>